<reference evidence="1" key="1">
    <citation type="submission" date="2021-06" db="EMBL/GenBank/DDBJ databases">
        <title>A collection of bacterial strains from the Burkholderia cepacia Research Laboratory and Repository.</title>
        <authorList>
            <person name="Lipuma J."/>
            <person name="Spilker T."/>
        </authorList>
    </citation>
    <scope>NUCLEOTIDE SEQUENCE</scope>
    <source>
        <strain evidence="1">AU37435</strain>
    </source>
</reference>
<protein>
    <submittedName>
        <fullName evidence="1">Uncharacterized protein</fullName>
    </submittedName>
</protein>
<gene>
    <name evidence="1" type="ORF">KTE52_31495</name>
</gene>
<dbReference type="RefSeq" id="WP_217085116.1">
    <property type="nucleotide sequence ID" value="NZ_CAJORS010000020.1"/>
</dbReference>
<evidence type="ECO:0000313" key="1">
    <source>
        <dbReference type="EMBL" id="MBU9360844.1"/>
    </source>
</evidence>
<dbReference type="AlphaFoldDB" id="A0AAP2HSM5"/>
<accession>A0AAP2HSM5</accession>
<comment type="caution">
    <text evidence="1">The sequence shown here is derived from an EMBL/GenBank/DDBJ whole genome shotgun (WGS) entry which is preliminary data.</text>
</comment>
<dbReference type="Proteomes" id="UP001196915">
    <property type="component" value="Unassembled WGS sequence"/>
</dbReference>
<evidence type="ECO:0000313" key="2">
    <source>
        <dbReference type="Proteomes" id="UP001196915"/>
    </source>
</evidence>
<dbReference type="EMBL" id="JAHPMX010000058">
    <property type="protein sequence ID" value="MBU9360844.1"/>
    <property type="molecule type" value="Genomic_DNA"/>
</dbReference>
<proteinExistence type="predicted"/>
<organism evidence="1 2">
    <name type="scientific">Burkholderia multivorans</name>
    <dbReference type="NCBI Taxonomy" id="87883"/>
    <lineage>
        <taxon>Bacteria</taxon>
        <taxon>Pseudomonadati</taxon>
        <taxon>Pseudomonadota</taxon>
        <taxon>Betaproteobacteria</taxon>
        <taxon>Burkholderiales</taxon>
        <taxon>Burkholderiaceae</taxon>
        <taxon>Burkholderia</taxon>
        <taxon>Burkholderia cepacia complex</taxon>
    </lineage>
</organism>
<name>A0AAP2HSM5_9BURK</name>
<sequence length="147" mass="17012">MDKINDGGPAFTCTKCGIAFEPREWQVKSRDRRCLPCKRAQQNATNSAKGERLRTEAKQAYQRRRDYYAGYWAEKRTDSEHAQKRAARRKVATEIEAGRLSRKPCEVCGAEKADAHHDDYSKPLEIQWLCHSHHMLRHAMLRARGEA</sequence>